<proteinExistence type="predicted"/>
<keyword evidence="2" id="KW-1133">Transmembrane helix</keyword>
<evidence type="ECO:0000256" key="1">
    <source>
        <dbReference type="SAM" id="MobiDB-lite"/>
    </source>
</evidence>
<comment type="caution">
    <text evidence="3">The sequence shown here is derived from an EMBL/GenBank/DDBJ whole genome shotgun (WGS) entry which is preliminary data.</text>
</comment>
<gene>
    <name evidence="3" type="ORF">F4559_004104</name>
</gene>
<feature type="transmembrane region" description="Helical" evidence="2">
    <location>
        <begin position="416"/>
        <end position="434"/>
    </location>
</feature>
<sequence length="695" mass="76718">MNVDNTNSASDQAWVGQQIGANFGTTVFHQGHATYRLSGDDRQERIDVAIKQVKAGMPRLAEEALRRVMRDGPVTARVAFYYALSLLGDRAYTELDSSVDREFRMACESARKAPSDPWTGALAVVEELMDVVSAHPGERPVEAAAVEQVLDRLKSLDGEIRLEIMLNVDRIVSGALQDALYEANARLVVETRMDGGRGQRAWKFFEPDPTEPRLLDWGVDRVPGGWRPVVAVVAALLGLVAMAVASDDWTTWLALPLLAGGGYLAFGAALERGMCNARMKRADREHGVPAAPAPPMSPGHWVSTAFVVEVHRLVEEAFQAERPHVVGDWISATYGVCEELKRRFVHLYGNAQRTPAEFRWLIRWHVRQVAERWRSGDFYAYRQALAVPRTVGLRFGSGVATVAVGLVVLLCGDGAIAAPMLGLAGFLGGTWFVARSVAPKDAAIARDEALRLHRAEHEEFERWRAVLADRPEDVEMGRWLELDAAYFRAVALRRFLLSPKDLVEHVVLTEGAPGADRARVRGGPTRYSAYQVLIFLLTKGGVRELEVRLDFLDGVAHDEQRKSFRYEALASARVEEVGARTAADGEDARAGVPVAFDRHRLHRRRFVLSLLDGHPISMLAEYFRGPSATGVESEFELSRLALGSSGIEGALYVLESVAAEGPAWIGREEDRRRRRQDVWRQGRPSGATPGISAPG</sequence>
<keyword evidence="2" id="KW-0472">Membrane</keyword>
<feature type="transmembrane region" description="Helical" evidence="2">
    <location>
        <begin position="229"/>
        <end position="246"/>
    </location>
</feature>
<evidence type="ECO:0000313" key="3">
    <source>
        <dbReference type="EMBL" id="MBB4966745.1"/>
    </source>
</evidence>
<dbReference type="AlphaFoldDB" id="A0A7W7T554"/>
<dbReference type="EMBL" id="JACHJS010000001">
    <property type="protein sequence ID" value="MBB4966745.1"/>
    <property type="molecule type" value="Genomic_DNA"/>
</dbReference>
<evidence type="ECO:0000313" key="4">
    <source>
        <dbReference type="Proteomes" id="UP000542674"/>
    </source>
</evidence>
<name>A0A7W7T554_9PSEU</name>
<keyword evidence="2" id="KW-0812">Transmembrane</keyword>
<protein>
    <submittedName>
        <fullName evidence="3">Uncharacterized protein</fullName>
    </submittedName>
</protein>
<accession>A0A7W7T554</accession>
<dbReference type="Proteomes" id="UP000542674">
    <property type="component" value="Unassembled WGS sequence"/>
</dbReference>
<feature type="transmembrane region" description="Helical" evidence="2">
    <location>
        <begin position="391"/>
        <end position="410"/>
    </location>
</feature>
<reference evidence="3 4" key="1">
    <citation type="submission" date="2020-08" db="EMBL/GenBank/DDBJ databases">
        <title>Sequencing the genomes of 1000 actinobacteria strains.</title>
        <authorList>
            <person name="Klenk H.-P."/>
        </authorList>
    </citation>
    <scope>NUCLEOTIDE SEQUENCE [LARGE SCALE GENOMIC DNA]</scope>
    <source>
        <strain evidence="3 4">DSM 45084</strain>
    </source>
</reference>
<dbReference type="RefSeq" id="WP_184670973.1">
    <property type="nucleotide sequence ID" value="NZ_BAABAI010000022.1"/>
</dbReference>
<feature type="region of interest" description="Disordered" evidence="1">
    <location>
        <begin position="670"/>
        <end position="695"/>
    </location>
</feature>
<evidence type="ECO:0000256" key="2">
    <source>
        <dbReference type="SAM" id="Phobius"/>
    </source>
</evidence>
<feature type="transmembrane region" description="Helical" evidence="2">
    <location>
        <begin position="252"/>
        <end position="270"/>
    </location>
</feature>
<keyword evidence="4" id="KW-1185">Reference proteome</keyword>
<organism evidence="3 4">
    <name type="scientific">Saccharothrix violaceirubra</name>
    <dbReference type="NCBI Taxonomy" id="413306"/>
    <lineage>
        <taxon>Bacteria</taxon>
        <taxon>Bacillati</taxon>
        <taxon>Actinomycetota</taxon>
        <taxon>Actinomycetes</taxon>
        <taxon>Pseudonocardiales</taxon>
        <taxon>Pseudonocardiaceae</taxon>
        <taxon>Saccharothrix</taxon>
    </lineage>
</organism>
<feature type="compositionally biased region" description="Basic and acidic residues" evidence="1">
    <location>
        <begin position="670"/>
        <end position="680"/>
    </location>
</feature>